<keyword evidence="1" id="KW-0472">Membrane</keyword>
<gene>
    <name evidence="2" type="ORF">CEXT_637901</name>
</gene>
<feature type="transmembrane region" description="Helical" evidence="1">
    <location>
        <begin position="45"/>
        <end position="66"/>
    </location>
</feature>
<keyword evidence="1" id="KW-0812">Transmembrane</keyword>
<proteinExistence type="predicted"/>
<organism evidence="2 3">
    <name type="scientific">Caerostris extrusa</name>
    <name type="common">Bark spider</name>
    <name type="synonym">Caerostris bankana</name>
    <dbReference type="NCBI Taxonomy" id="172846"/>
    <lineage>
        <taxon>Eukaryota</taxon>
        <taxon>Metazoa</taxon>
        <taxon>Ecdysozoa</taxon>
        <taxon>Arthropoda</taxon>
        <taxon>Chelicerata</taxon>
        <taxon>Arachnida</taxon>
        <taxon>Araneae</taxon>
        <taxon>Araneomorphae</taxon>
        <taxon>Entelegynae</taxon>
        <taxon>Araneoidea</taxon>
        <taxon>Araneidae</taxon>
        <taxon>Caerostris</taxon>
    </lineage>
</organism>
<evidence type="ECO:0000313" key="3">
    <source>
        <dbReference type="Proteomes" id="UP001054945"/>
    </source>
</evidence>
<dbReference type="EMBL" id="BPLR01004166">
    <property type="protein sequence ID" value="GIX92834.1"/>
    <property type="molecule type" value="Genomic_DNA"/>
</dbReference>
<name>A0AAV4PA88_CAEEX</name>
<keyword evidence="1" id="KW-1133">Transmembrane helix</keyword>
<sequence>MFRISNSSLVRVLAVFDFSFSEHTEGRLQRSIIWSAFPMSGLSRSGFFLFFFFSRAMVLYGLPFAYDQGRYLLSKQVFNLLIGCPSLAWRNRISGGYRQKGRSFRSTGYASGVRNRSFMRWTG</sequence>
<reference evidence="2 3" key="1">
    <citation type="submission" date="2021-06" db="EMBL/GenBank/DDBJ databases">
        <title>Caerostris extrusa draft genome.</title>
        <authorList>
            <person name="Kono N."/>
            <person name="Arakawa K."/>
        </authorList>
    </citation>
    <scope>NUCLEOTIDE SEQUENCE [LARGE SCALE GENOMIC DNA]</scope>
</reference>
<evidence type="ECO:0000256" key="1">
    <source>
        <dbReference type="SAM" id="Phobius"/>
    </source>
</evidence>
<keyword evidence="3" id="KW-1185">Reference proteome</keyword>
<dbReference type="Proteomes" id="UP001054945">
    <property type="component" value="Unassembled WGS sequence"/>
</dbReference>
<evidence type="ECO:0000313" key="2">
    <source>
        <dbReference type="EMBL" id="GIX92834.1"/>
    </source>
</evidence>
<accession>A0AAV4PA88</accession>
<dbReference type="AlphaFoldDB" id="A0AAV4PA88"/>
<evidence type="ECO:0008006" key="4">
    <source>
        <dbReference type="Google" id="ProtNLM"/>
    </source>
</evidence>
<protein>
    <recommendedName>
        <fullName evidence="4">Secreted protein</fullName>
    </recommendedName>
</protein>
<comment type="caution">
    <text evidence="2">The sequence shown here is derived from an EMBL/GenBank/DDBJ whole genome shotgun (WGS) entry which is preliminary data.</text>
</comment>